<organism evidence="1">
    <name type="scientific">Campylobacter sp. CCS1377</name>
    <dbReference type="NCBI Taxonomy" id="3158229"/>
    <lineage>
        <taxon>Bacteria</taxon>
        <taxon>Pseudomonadati</taxon>
        <taxon>Campylobacterota</taxon>
        <taxon>Epsilonproteobacteria</taxon>
        <taxon>Campylobacterales</taxon>
        <taxon>Campylobacteraceae</taxon>
        <taxon>Campylobacter</taxon>
    </lineage>
</organism>
<evidence type="ECO:0000313" key="1">
    <source>
        <dbReference type="EMBL" id="XBJ28476.1"/>
    </source>
</evidence>
<protein>
    <submittedName>
        <fullName evidence="1">Uncharacterized protein</fullName>
    </submittedName>
</protein>
<dbReference type="EMBL" id="CP155620">
    <property type="protein sequence ID" value="XBJ28476.1"/>
    <property type="molecule type" value="Genomic_DNA"/>
</dbReference>
<dbReference type="RefSeq" id="WP_348518106.1">
    <property type="nucleotide sequence ID" value="NZ_CP155620.1"/>
</dbReference>
<accession>A0AAU7E642</accession>
<sequence>MIDFASFLNNGFAGAIKPTVDAGINGLGQMGNLTAGLDFTKNLIPKTDFIKDIGNVGTSVANNASKNKNLWGTFTDWLGKDLGNGRTNLNNVIDIGGLGANIWSGYNQQKMADKNFELQKDAYNFNKYLANEELRRRANRENNLKEVWGK</sequence>
<dbReference type="AlphaFoldDB" id="A0AAU7E642"/>
<reference evidence="1" key="1">
    <citation type="submission" date="2024-05" db="EMBL/GenBank/DDBJ databases">
        <title>Campylobacter coli isolated from environmental waters in Slovenia.</title>
        <authorList>
            <person name="Zautner A.E."/>
            <person name="Bunk B."/>
            <person name="Riedel T."/>
            <person name="Sproeer C."/>
        </authorList>
    </citation>
    <scope>NUCLEOTIDE SEQUENCE</scope>
    <source>
        <strain evidence="1">CCS1377</strain>
    </source>
</reference>
<name>A0AAU7E642_9BACT</name>
<proteinExistence type="predicted"/>
<gene>
    <name evidence="1" type="ORF">AAH949_05060</name>
</gene>